<name>A0A182SLI1_9DIPT</name>
<protein>
    <submittedName>
        <fullName evidence="1">Uncharacterized protein</fullName>
    </submittedName>
</protein>
<proteinExistence type="predicted"/>
<dbReference type="VEuPathDB" id="VectorBase:AMAM009151"/>
<dbReference type="AlphaFoldDB" id="A0A182SLI1"/>
<sequence>MHILFPEHLSCLIKRFILLQVYRIPNRSSSHRTYLSVIIGCLCRTLRFRGGIGQCENDRTLIELAHGLQNFRRKRTTRSRRTDQHRRLHLLHHIGKVLHHSVIFGIVCFVSTEPTLRTSLRQQAINVEHPNLIASLLQTNAFRLHRLHHQIGNTDGGFTRTEKQERVVRDALVGNALRRQQPSHGYRCRTLNVVIKRAVRVAILVQKTERIVVAKVLELNERVLTVTLHHRLHKLVDEIIILLALYALVPQPNVQRVLQQILVVRSNIDHDRQTLVRRDTGERRIQR</sequence>
<evidence type="ECO:0000313" key="1">
    <source>
        <dbReference type="EnsemblMetazoa" id="AMAM009151-PA"/>
    </source>
</evidence>
<dbReference type="Proteomes" id="UP000075901">
    <property type="component" value="Unassembled WGS sequence"/>
</dbReference>
<reference evidence="1" key="2">
    <citation type="submission" date="2020-05" db="UniProtKB">
        <authorList>
            <consortium name="EnsemblMetazoa"/>
        </authorList>
    </citation>
    <scope>IDENTIFICATION</scope>
    <source>
        <strain evidence="1">maculatus3</strain>
    </source>
</reference>
<dbReference type="EnsemblMetazoa" id="AMAM009151-RA">
    <property type="protein sequence ID" value="AMAM009151-PA"/>
    <property type="gene ID" value="AMAM009151"/>
</dbReference>
<organism evidence="1 2">
    <name type="scientific">Anopheles maculatus</name>
    <dbReference type="NCBI Taxonomy" id="74869"/>
    <lineage>
        <taxon>Eukaryota</taxon>
        <taxon>Metazoa</taxon>
        <taxon>Ecdysozoa</taxon>
        <taxon>Arthropoda</taxon>
        <taxon>Hexapoda</taxon>
        <taxon>Insecta</taxon>
        <taxon>Pterygota</taxon>
        <taxon>Neoptera</taxon>
        <taxon>Endopterygota</taxon>
        <taxon>Diptera</taxon>
        <taxon>Nematocera</taxon>
        <taxon>Culicoidea</taxon>
        <taxon>Culicidae</taxon>
        <taxon>Anophelinae</taxon>
        <taxon>Anopheles</taxon>
        <taxon>Anopheles maculatus group</taxon>
    </lineage>
</organism>
<keyword evidence="2" id="KW-1185">Reference proteome</keyword>
<reference evidence="2" key="1">
    <citation type="submission" date="2013-09" db="EMBL/GenBank/DDBJ databases">
        <title>The Genome Sequence of Anopheles maculatus species B.</title>
        <authorList>
            <consortium name="The Broad Institute Genomics Platform"/>
            <person name="Neafsey D.E."/>
            <person name="Besansky N."/>
            <person name="Howell P."/>
            <person name="Walton C."/>
            <person name="Young S.K."/>
            <person name="Zeng Q."/>
            <person name="Gargeya S."/>
            <person name="Fitzgerald M."/>
            <person name="Haas B."/>
            <person name="Abouelleil A."/>
            <person name="Allen A.W."/>
            <person name="Alvarado L."/>
            <person name="Arachchi H.M."/>
            <person name="Berlin A.M."/>
            <person name="Chapman S.B."/>
            <person name="Gainer-Dewar J."/>
            <person name="Goldberg J."/>
            <person name="Griggs A."/>
            <person name="Gujja S."/>
            <person name="Hansen M."/>
            <person name="Howarth C."/>
            <person name="Imamovic A."/>
            <person name="Ireland A."/>
            <person name="Larimer J."/>
            <person name="McCowan C."/>
            <person name="Murphy C."/>
            <person name="Pearson M."/>
            <person name="Poon T.W."/>
            <person name="Priest M."/>
            <person name="Roberts A."/>
            <person name="Saif S."/>
            <person name="Shea T."/>
            <person name="Sisk P."/>
            <person name="Sykes S."/>
            <person name="Wortman J."/>
            <person name="Nusbaum C."/>
            <person name="Birren B."/>
        </authorList>
    </citation>
    <scope>NUCLEOTIDE SEQUENCE [LARGE SCALE GENOMIC DNA]</scope>
    <source>
        <strain evidence="2">maculatus3</strain>
    </source>
</reference>
<evidence type="ECO:0000313" key="2">
    <source>
        <dbReference type="Proteomes" id="UP000075901"/>
    </source>
</evidence>
<accession>A0A182SLI1</accession>